<comment type="subcellular location">
    <subcellularLocation>
        <location evidence="11">Cell membrane</location>
        <topology evidence="11">Peripheral membrane protein</topology>
    </subcellularLocation>
    <subcellularLocation>
        <location evidence="1">Membrane</location>
    </subcellularLocation>
</comment>
<dbReference type="AlphaFoldDB" id="A0A1F7JNT3"/>
<feature type="domain" description="ATPase F1/V1/A1 complex alpha/beta subunit N-terminal" evidence="14">
    <location>
        <begin position="25"/>
        <end position="91"/>
    </location>
</feature>
<dbReference type="SUPFAM" id="SSF52540">
    <property type="entry name" value="P-loop containing nucleoside triphosphate hydrolases"/>
    <property type="match status" value="1"/>
</dbReference>
<evidence type="ECO:0000256" key="6">
    <source>
        <dbReference type="ARBA" id="ARBA00022967"/>
    </source>
</evidence>
<dbReference type="PANTHER" id="PTHR48082">
    <property type="entry name" value="ATP SYNTHASE SUBUNIT ALPHA, MITOCHONDRIAL"/>
    <property type="match status" value="1"/>
</dbReference>
<evidence type="ECO:0000256" key="9">
    <source>
        <dbReference type="ARBA" id="ARBA00023196"/>
    </source>
</evidence>
<feature type="site" description="Required for activity" evidence="11">
    <location>
        <position position="361"/>
    </location>
</feature>
<comment type="function">
    <text evidence="11">Produces ATP from ADP in the presence of a proton gradient across the membrane. The alpha chain is a regulatory subunit.</text>
</comment>
<evidence type="ECO:0000256" key="1">
    <source>
        <dbReference type="ARBA" id="ARBA00004370"/>
    </source>
</evidence>
<dbReference type="Proteomes" id="UP000176376">
    <property type="component" value="Unassembled WGS sequence"/>
</dbReference>
<name>A0A1F7JNT3_9BACT</name>
<evidence type="ECO:0000313" key="16">
    <source>
        <dbReference type="Proteomes" id="UP000176376"/>
    </source>
</evidence>
<dbReference type="PANTHER" id="PTHR48082:SF2">
    <property type="entry name" value="ATP SYNTHASE SUBUNIT ALPHA, MITOCHONDRIAL"/>
    <property type="match status" value="1"/>
</dbReference>
<reference evidence="15 16" key="1">
    <citation type="journal article" date="2016" name="Nat. Commun.">
        <title>Thousands of microbial genomes shed light on interconnected biogeochemical processes in an aquifer system.</title>
        <authorList>
            <person name="Anantharaman K."/>
            <person name="Brown C.T."/>
            <person name="Hug L.A."/>
            <person name="Sharon I."/>
            <person name="Castelle C.J."/>
            <person name="Probst A.J."/>
            <person name="Thomas B.C."/>
            <person name="Singh A."/>
            <person name="Wilkins M.J."/>
            <person name="Karaoz U."/>
            <person name="Brodie E.L."/>
            <person name="Williams K.H."/>
            <person name="Hubbard S.S."/>
            <person name="Banfield J.F."/>
        </authorList>
    </citation>
    <scope>NUCLEOTIDE SEQUENCE [LARGE SCALE GENOMIC DNA]</scope>
</reference>
<keyword evidence="11" id="KW-1003">Cell membrane</keyword>
<evidence type="ECO:0000256" key="7">
    <source>
        <dbReference type="ARBA" id="ARBA00023065"/>
    </source>
</evidence>
<dbReference type="NCBIfam" id="TIGR00962">
    <property type="entry name" value="atpA"/>
    <property type="match status" value="1"/>
</dbReference>
<dbReference type="GO" id="GO:0005886">
    <property type="term" value="C:plasma membrane"/>
    <property type="evidence" value="ECO:0007669"/>
    <property type="project" value="UniProtKB-SubCell"/>
</dbReference>
<dbReference type="InterPro" id="IPR033732">
    <property type="entry name" value="ATP_synth_F1_a_nt-bd_dom"/>
</dbReference>
<dbReference type="InterPro" id="IPR036121">
    <property type="entry name" value="ATPase_F1/V1/A1_a/bsu_N_sf"/>
</dbReference>
<sequence>MSTIDKIYKEIEEEITAKKPRVIESNVGYITELKDEVAFLEGFDNVKYGEIITFENGVNGLVIDLSQTSVGCIIFGDYITLKEGDMARGTGKIFSVPVGETLLGRVINGLGQPIDNLGSIKSEKEYAVERIAPGVVYRQSVSVALQTGIKGIDAVIPIGRGQRELIIGDRGTGKSTIAIDTVLNQRGQDVICIYCVIGQKRANTASLIDTFRRNKAMDYTIVVAATASDPSAIQFVTPYVATAIGEYFMDKGKDVLIIYDDLTKHAWAYRQVSLVLRRPSGREAYPGDIFYLHSRLLERSCRLSSKYGGGSLTALPIVETQEGDVSSYIPTNIISITDGQIFLETDLFNKGIRPAINVGTSVSRVGSSAQTKAMKKVGGKLRFDLAQYRELASFAQFESELDERTKQFLDRGARMTELLKQQKNKTLDLAHEVVIIWCGINGFLDNIPVNQVVSFEQNIMEYLDGHGSKILKKINQSKEIDNGTEKDLQELVKKFMELNYKNE</sequence>
<accession>A0A1F7JNT3</accession>
<evidence type="ECO:0000256" key="8">
    <source>
        <dbReference type="ARBA" id="ARBA00023136"/>
    </source>
</evidence>
<dbReference type="EC" id="7.1.2.2" evidence="11"/>
<proteinExistence type="inferred from homology"/>
<keyword evidence="6 11" id="KW-1278">Translocase</keyword>
<dbReference type="InterPro" id="IPR000194">
    <property type="entry name" value="ATPase_F1/V1/A1_a/bsu_nucl-bd"/>
</dbReference>
<dbReference type="Pfam" id="PF00306">
    <property type="entry name" value="ATP-synt_ab_C"/>
    <property type="match status" value="1"/>
</dbReference>
<dbReference type="GO" id="GO:0046933">
    <property type="term" value="F:proton-transporting ATP synthase activity, rotational mechanism"/>
    <property type="evidence" value="ECO:0007669"/>
    <property type="project" value="UniProtKB-UniRule"/>
</dbReference>
<dbReference type="Gene3D" id="2.40.30.20">
    <property type="match status" value="1"/>
</dbReference>
<dbReference type="CDD" id="cd18113">
    <property type="entry name" value="ATP-synt_F1_alpha_C"/>
    <property type="match status" value="1"/>
</dbReference>
<keyword evidence="7 11" id="KW-0406">Ion transport</keyword>
<dbReference type="HAMAP" id="MF_01346">
    <property type="entry name" value="ATP_synth_alpha_bact"/>
    <property type="match status" value="1"/>
</dbReference>
<dbReference type="EMBL" id="MGAY01000007">
    <property type="protein sequence ID" value="OGK57271.1"/>
    <property type="molecule type" value="Genomic_DNA"/>
</dbReference>
<dbReference type="Pfam" id="PF02874">
    <property type="entry name" value="ATP-synt_ab_N"/>
    <property type="match status" value="1"/>
</dbReference>
<dbReference type="GO" id="GO:0045259">
    <property type="term" value="C:proton-transporting ATP synthase complex"/>
    <property type="evidence" value="ECO:0007669"/>
    <property type="project" value="UniProtKB-KW"/>
</dbReference>
<evidence type="ECO:0000259" key="13">
    <source>
        <dbReference type="Pfam" id="PF00306"/>
    </source>
</evidence>
<dbReference type="InterPro" id="IPR000793">
    <property type="entry name" value="ATP_synth_asu_C"/>
</dbReference>
<dbReference type="PROSITE" id="PS00152">
    <property type="entry name" value="ATPASE_ALPHA_BETA"/>
    <property type="match status" value="1"/>
</dbReference>
<dbReference type="FunFam" id="3.40.50.300:FF:000002">
    <property type="entry name" value="ATP synthase subunit alpha"/>
    <property type="match status" value="1"/>
</dbReference>
<dbReference type="CDD" id="cd01132">
    <property type="entry name" value="F1-ATPase_alpha_CD"/>
    <property type="match status" value="1"/>
</dbReference>
<dbReference type="Gene3D" id="3.40.50.300">
    <property type="entry name" value="P-loop containing nucleotide triphosphate hydrolases"/>
    <property type="match status" value="1"/>
</dbReference>
<organism evidence="15 16">
    <name type="scientific">Candidatus Roizmanbacteria bacterium RIFCSPLOWO2_02_FULL_38_10</name>
    <dbReference type="NCBI Taxonomy" id="1802074"/>
    <lineage>
        <taxon>Bacteria</taxon>
        <taxon>Candidatus Roizmaniibacteriota</taxon>
    </lineage>
</organism>
<evidence type="ECO:0000256" key="10">
    <source>
        <dbReference type="ARBA" id="ARBA00023310"/>
    </source>
</evidence>
<evidence type="ECO:0000259" key="14">
    <source>
        <dbReference type="Pfam" id="PF02874"/>
    </source>
</evidence>
<keyword evidence="3 11" id="KW-0813">Transport</keyword>
<evidence type="ECO:0000256" key="4">
    <source>
        <dbReference type="ARBA" id="ARBA00022741"/>
    </source>
</evidence>
<dbReference type="InterPro" id="IPR038376">
    <property type="entry name" value="ATP_synth_asu_C_sf"/>
</dbReference>
<evidence type="ECO:0000256" key="5">
    <source>
        <dbReference type="ARBA" id="ARBA00022840"/>
    </source>
</evidence>
<dbReference type="GO" id="GO:0043531">
    <property type="term" value="F:ADP binding"/>
    <property type="evidence" value="ECO:0007669"/>
    <property type="project" value="TreeGrafter"/>
</dbReference>
<dbReference type="InterPro" id="IPR023366">
    <property type="entry name" value="ATP_synth_asu-like_sf"/>
</dbReference>
<feature type="domain" description="ATPase F1/V1/A1 complex alpha/beta subunit nucleotide-binding" evidence="12">
    <location>
        <begin position="148"/>
        <end position="363"/>
    </location>
</feature>
<gene>
    <name evidence="11" type="primary">atpA</name>
    <name evidence="15" type="ORF">A3J15_02160</name>
</gene>
<keyword evidence="8 11" id="KW-0472">Membrane</keyword>
<keyword evidence="9 11" id="KW-0139">CF(1)</keyword>
<dbReference type="SUPFAM" id="SSF47917">
    <property type="entry name" value="C-terminal domain of alpha and beta subunits of F1 ATP synthase"/>
    <property type="match status" value="1"/>
</dbReference>
<comment type="catalytic activity">
    <reaction evidence="11">
        <text>ATP + H2O + 4 H(+)(in) = ADP + phosphate + 5 H(+)(out)</text>
        <dbReference type="Rhea" id="RHEA:57720"/>
        <dbReference type="ChEBI" id="CHEBI:15377"/>
        <dbReference type="ChEBI" id="CHEBI:15378"/>
        <dbReference type="ChEBI" id="CHEBI:30616"/>
        <dbReference type="ChEBI" id="CHEBI:43474"/>
        <dbReference type="ChEBI" id="CHEBI:456216"/>
        <dbReference type="EC" id="7.1.2.2"/>
    </reaction>
</comment>
<keyword evidence="4 11" id="KW-0547">Nucleotide-binding</keyword>
<dbReference type="Gene3D" id="1.20.150.20">
    <property type="entry name" value="ATP synthase alpha/beta chain, C-terminal domain"/>
    <property type="match status" value="1"/>
</dbReference>
<keyword evidence="11" id="KW-0375">Hydrogen ion transport</keyword>
<dbReference type="InterPro" id="IPR027417">
    <property type="entry name" value="P-loop_NTPase"/>
</dbReference>
<protein>
    <recommendedName>
        <fullName evidence="11">ATP synthase subunit alpha</fullName>
        <ecNumber evidence="11">7.1.2.2</ecNumber>
    </recommendedName>
    <alternativeName>
        <fullName evidence="11">ATP synthase F1 sector subunit alpha</fullName>
    </alternativeName>
    <alternativeName>
        <fullName evidence="11">F-ATPase subunit alpha</fullName>
    </alternativeName>
</protein>
<dbReference type="GO" id="GO:0005524">
    <property type="term" value="F:ATP binding"/>
    <property type="evidence" value="ECO:0007669"/>
    <property type="project" value="UniProtKB-UniRule"/>
</dbReference>
<dbReference type="InterPro" id="IPR020003">
    <property type="entry name" value="ATPase_a/bsu_AS"/>
</dbReference>
<dbReference type="SUPFAM" id="SSF50615">
    <property type="entry name" value="N-terminal domain of alpha and beta subunits of F1 ATP synthase"/>
    <property type="match status" value="1"/>
</dbReference>
<comment type="similarity">
    <text evidence="2 11">Belongs to the ATPase alpha/beta chains family.</text>
</comment>
<feature type="binding site" evidence="11">
    <location>
        <begin position="168"/>
        <end position="175"/>
    </location>
    <ligand>
        <name>ATP</name>
        <dbReference type="ChEBI" id="CHEBI:30616"/>
    </ligand>
</feature>
<feature type="domain" description="ATP synthase alpha subunit C-terminal" evidence="13">
    <location>
        <begin position="370"/>
        <end position="495"/>
    </location>
</feature>
<comment type="caution">
    <text evidence="15">The sequence shown here is derived from an EMBL/GenBank/DDBJ whole genome shotgun (WGS) entry which is preliminary data.</text>
</comment>
<dbReference type="NCBIfam" id="NF009884">
    <property type="entry name" value="PRK13343.1"/>
    <property type="match status" value="1"/>
</dbReference>
<evidence type="ECO:0000259" key="12">
    <source>
        <dbReference type="Pfam" id="PF00006"/>
    </source>
</evidence>
<dbReference type="STRING" id="1802074.A3J15_02160"/>
<evidence type="ECO:0000256" key="3">
    <source>
        <dbReference type="ARBA" id="ARBA00022448"/>
    </source>
</evidence>
<evidence type="ECO:0000256" key="2">
    <source>
        <dbReference type="ARBA" id="ARBA00008936"/>
    </source>
</evidence>
<dbReference type="Pfam" id="PF00006">
    <property type="entry name" value="ATP-synt_ab"/>
    <property type="match status" value="1"/>
</dbReference>
<dbReference type="InterPro" id="IPR005294">
    <property type="entry name" value="ATP_synth_F1_asu"/>
</dbReference>
<keyword evidence="5 11" id="KW-0067">ATP-binding</keyword>
<evidence type="ECO:0000256" key="11">
    <source>
        <dbReference type="HAMAP-Rule" id="MF_01346"/>
    </source>
</evidence>
<dbReference type="InterPro" id="IPR004100">
    <property type="entry name" value="ATPase_F1/V1/A1_a/bsu_N"/>
</dbReference>
<evidence type="ECO:0000313" key="15">
    <source>
        <dbReference type="EMBL" id="OGK57271.1"/>
    </source>
</evidence>
<keyword evidence="10 11" id="KW-0066">ATP synthesis</keyword>
<dbReference type="FunFam" id="1.20.150.20:FF:000001">
    <property type="entry name" value="ATP synthase subunit alpha"/>
    <property type="match status" value="1"/>
</dbReference>